<dbReference type="AlphaFoldDB" id="A0A6M9PDK1"/>
<evidence type="ECO:0000313" key="1">
    <source>
        <dbReference type="EMBL" id="QKM60074.1"/>
    </source>
</evidence>
<proteinExistence type="predicted"/>
<accession>A0A6M9PDK1</accession>
<sequence length="401" mass="44505">MQVSLNIRKYLTLSMAGFLLGGCTSTLTPDFGQMSAKYANSLEQYQINMIFQNILRASENRPVSFLDMPTINGSGSIGVTPSVGGFFSGGAIPYNAAYNVIQGGLSYATATTSLTLNNTFNFTQSSLDNAVFWKNYLNELPKETVKYFSHNHIPKEVILSLVIDEIEIFQPNGKSTVLVNNPLRPDHPQFQQYLYKLINEGFTAELIDTSEKLGAPLTIDKVTLRFGDKAFAMFKDSNITLKQVGDPQNLLYQPIQISNKYKACIKSNAYANYLPVKKYGETLYCEDDSEESLQKTSATKKQQPTLIVRIRSTNNVFEYLGQVVRAQLADKPYLVTLPPTATSFNSNQGKLNQYALLIVDKDKPTPKPFATIEGLDSGIYSIPSTDNGYSSLSIKLLSQLM</sequence>
<gene>
    <name evidence="1" type="ORF">DN92_02925</name>
</gene>
<evidence type="ECO:0000313" key="2">
    <source>
        <dbReference type="Proteomes" id="UP000501090"/>
    </source>
</evidence>
<dbReference type="EMBL" id="CP028940">
    <property type="protein sequence ID" value="QKM60074.1"/>
    <property type="molecule type" value="Genomic_DNA"/>
</dbReference>
<organism evidence="1 2">
    <name type="scientific">Polynucleobacter arcticus</name>
    <dbReference type="NCBI Taxonomy" id="1743165"/>
    <lineage>
        <taxon>Bacteria</taxon>
        <taxon>Pseudomonadati</taxon>
        <taxon>Pseudomonadota</taxon>
        <taxon>Betaproteobacteria</taxon>
        <taxon>Burkholderiales</taxon>
        <taxon>Burkholderiaceae</taxon>
        <taxon>Polynucleobacter</taxon>
    </lineage>
</organism>
<name>A0A6M9PDK1_9BURK</name>
<keyword evidence="2" id="KW-1185">Reference proteome</keyword>
<dbReference type="Proteomes" id="UP000501090">
    <property type="component" value="Chromosome"/>
</dbReference>
<protein>
    <submittedName>
        <fullName evidence="1">Uncharacterized protein</fullName>
    </submittedName>
</protein>
<dbReference type="KEGG" id="pard:DN92_02925"/>
<reference evidence="1 2" key="1">
    <citation type="submission" date="2018-04" db="EMBL/GenBank/DDBJ databases">
        <title>Polynucleobacter sp. UK-Long2-W17 genome.</title>
        <authorList>
            <person name="Hahn M.W."/>
        </authorList>
    </citation>
    <scope>NUCLEOTIDE SEQUENCE [LARGE SCALE GENOMIC DNA]</scope>
    <source>
        <strain evidence="1 2">UK-Long2-W17</strain>
    </source>
</reference>